<feature type="region of interest" description="Disordered" evidence="1">
    <location>
        <begin position="1904"/>
        <end position="1926"/>
    </location>
</feature>
<gene>
    <name evidence="3" type="ORF">COX22_01535</name>
</gene>
<dbReference type="GO" id="GO:0016020">
    <property type="term" value="C:membrane"/>
    <property type="evidence" value="ECO:0007669"/>
    <property type="project" value="UniProtKB-SubCell"/>
</dbReference>
<dbReference type="CDD" id="cd00063">
    <property type="entry name" value="FN3"/>
    <property type="match status" value="6"/>
</dbReference>
<protein>
    <recommendedName>
        <fullName evidence="2">Fibronectin type-III domain-containing protein</fullName>
    </recommendedName>
</protein>
<evidence type="ECO:0000313" key="4">
    <source>
        <dbReference type="Proteomes" id="UP000230729"/>
    </source>
</evidence>
<dbReference type="InterPro" id="IPR003961">
    <property type="entry name" value="FN3_dom"/>
</dbReference>
<dbReference type="InterPro" id="IPR013320">
    <property type="entry name" value="ConA-like_dom_sf"/>
</dbReference>
<dbReference type="InterPro" id="IPR036116">
    <property type="entry name" value="FN3_sf"/>
</dbReference>
<evidence type="ECO:0000259" key="2">
    <source>
        <dbReference type="PROSITE" id="PS50853"/>
    </source>
</evidence>
<dbReference type="Proteomes" id="UP000230729">
    <property type="component" value="Unassembled WGS sequence"/>
</dbReference>
<name>A0A2G9ZLK2_9BACT</name>
<evidence type="ECO:0000256" key="1">
    <source>
        <dbReference type="SAM" id="MobiDB-lite"/>
    </source>
</evidence>
<dbReference type="SMART" id="SM00060">
    <property type="entry name" value="FN3"/>
    <property type="match status" value="7"/>
</dbReference>
<proteinExistence type="predicted"/>
<comment type="caution">
    <text evidence="3">The sequence shown here is derived from an EMBL/GenBank/DDBJ whole genome shotgun (WGS) entry which is preliminary data.</text>
</comment>
<dbReference type="Pfam" id="PF00041">
    <property type="entry name" value="fn3"/>
    <property type="match status" value="3"/>
</dbReference>
<feature type="region of interest" description="Disordered" evidence="1">
    <location>
        <begin position="944"/>
        <end position="963"/>
    </location>
</feature>
<feature type="domain" description="Fibronectin type-III" evidence="2">
    <location>
        <begin position="8"/>
        <end position="113"/>
    </location>
</feature>
<sequence>ADGHAPTAPGSLTFNAHGNDFIVINFGATSTESNFSEYKIFYKIGLSGVTEGDEEWNSGDDAALGNINFLGAATTTITGLNPDEDYVFNIWAYDQAGNKSSAIEELQASTNRPPLKPDSLAQNALGGESIANGAWTDQEIVYLSASSSEPEGEGLTYYYELLPAAGNFTASVSEPASACANGSEYYSCPNKIWSSADQTAWYDSRWAYRKKIVIDSRAVEDDLADFPILATTTDADLAAQARADAYDIIFTAGDGTTLLDFEREYWSAGNGELAVWIKNDLKQATDTVMYMYYGYADQDADLSTTTGVWDSNFKGVWHLDESPANGGTHYDSTINAANGTLVDADSDSDTAAAGQIDGADRFTGDATNDDYINISNFTGLNGSYQAMVSYWAKQDTNTVRDYSVWGNNNVLIEHGASYGSPQGAANIRVRWNLVTTTWGNTHIAPNVLDANIWHYWTFAYNNGTTTIYKDGAPIYTAKESGANTRINTTATAYQLACRSATGCFDGSLDEIRIEARDRGSAWVRTAFTNQFKQKTFARWQAAESAPMATSTVEIRALPDAPAGYKWQVLACDEVGACSAWSNFNDSAPNLRVDHTRPSRPGALAVSSVSSTGVVLDFGAPAVEENFLEYKIFYQAGNAGVSEGGTEFSSSSDANLGKQDYQSAATTSIDSLTAGTKYFFNIIAYDEAGNSVWADEISTTTPAASNPPISSFISAVPAMDGSGQVTFSVAVDDADNNDTVRLKLEYEAGGSCAFSAAADPTINEADNSTSATYGDPQVDNQTEYQIGSSTGWILTSPGENTVNFVWLSQADLDGLEGTYCLRLTANDGTQTQTAPATTTVYLDNLKPTAPGPLDFYAAGNDSITLSFTATSAETNFAEYKIFHKPGADSVSETDSAWASSSDPILGNINFGQPASTTITGLATGTQYVFNIWAYDQYGNRASSAAETAAHTNRRPGTPSALSQTKSGGAAAVANGAWLTSNTVSLAAAALDEDGIEIINLYFELLLQNDTLTTATTVPLNPCASTTSWGDCLSKVWTVQSLAGDYQLTPFAATSAPADLPETAGGLKWQVLACDDQGACSEWQVFDPATPNFKIDSIAPLAPADLTIDSYRAESITVAFNGTTTEDNFREYIIYYALGTENVAETDTPFASTSDLNLSNINFFGAATTTISGLGAGLDYVFNIWAYDQAGNKASATAMTASTNNFPNGAFFLSGQKADGSKTADLYFSASDPDGDDETRARLEYAGADCDFSSPSALALDMTDTNATSTYGDAKIENSNYYQAGNNSGWIITSSGANLVSVDWLVNNNLPNTEGDYCLRLIVYDGHDEQVLPATTTISVDTLNPTAPGDLELFSRAGETLTLSFGASTTESHFHKYRLFYKAGVAAVTESDSEQMDDDLDYQDYRGTATTTVINLSPNTQYSFKIFAYDHYGNKSSSGQTTFTTNSRPSGAFNPSLTAQKIDGTGAVEVSIQVYDTNGDPCRAKLEYAGADCDFSSPQDPTLDENSATITADYGQPAIADDYEYQIGTGTDLIVTASGANNVKFHWLSATDLAGQSGTYCLRLTVFDGADTPAAAATTTLLIDNLAPSAPGNLSAAAAAVSWVKLNFSATSSDDNFKEYKIFYKAGSGGVTENDSPFTAAQDGNLAEFDYGGAASTTITGLAQATPYYFNIWAYDDFGNRTAAALETATTTLVQPSATWRETEDAPLPTAGVYAVKNETLRLRFALANLGDIKTESVVYTLEYGQKSGTCEAIGDWTTVPADSGSTVFVMADSEYFNQHSSTTARLLNIESYPFAPGYMVKAGDHSTGYQILNNGYYTELEYALKIQPAAQAGGTYCFRVTQSGARVNNYGRYPEISVSPPPDAAFVASDQLTDGSDKVRIGFTVDHDGELPVRARVEYASDCSFAPPGDPSLDTENISATYGQPGIDNNSDYQIGTSANWIITQEGENEVYFNWLAGTDAPAEEGDYCWRLTANDGYDDQSAPATTSVSVDTKAPSAPGNLSVLEKTMNSVTLGFGATSSDGYFREYKIFYREGASGVTESDFPWASSSDASLGAFDYQGAASTTITGLIANKQYVFRIWAYDDYGHKTPSAGEVSAKLVPTISGVVYDAPGGSPVLSAPTVTIAVNGFTRETQSALAGNGRFTFSDIDPPESGTPIAVFLNNNLEKGAVYFRYGVSGSINDLDIYQNYIIVRHDDAGPITVADLDSYDGDNDPDIKATVSGESLVLAAGHSLYVWPGDIFLSGDNILSFTDIKIKGSFIASGTQAITVYGGWDGRGGVFAAASSTVEFAAGSGSYDIFTAGADFYNLIFNGAGASWNFADNVRVLATTTLNQGALQAGGDNNFETRSLVIANGASFEKATGTGLLIFEGDGQDGYFQDDNYPLMDLGNAQIGYSPAVTRLNSDFSATSLTVNSGDSFFTRGYEVGITNYIAVNGIYNATDDKEGDGTITTLGTDWTVAPSATFVAANSTTTFNGAGASLISTGGTDDSHDFYHLAFAKASLATSTLSGYELQVSGNLAIGANSILDVGGNNYDITALGGWQNSGQFIARQASTTFSAVGPGHIIQAGNSPFYNIIFDSAAGGWTIASHATSSNDWRITSASSLSVAAGQSVAVTGKYIISDSAPSATAWAAGSALRLGGSQDYTIGAKSQDPETYARLLVGPGLEITLWNSSSTLYDIDDSSVLYSIHHHNDAGQLFIWGQYEIGAGRTEYWSRLLDFDGTDISASPRPAVVRIADNSAVIVNGGTLRIIGATGASTTISRQGTGAYGLSVSAGELEANYYEISGLDQDGLELSGSPVIHSLDNGSFELTYDSGALISIASSVLAANPYATTTDCRFATSTDAASGINVALTGLPPAPWTFTNHYGGLAGDDFDSDPFDPRGYLVWDDSPDYTPRSQDWRWFHDEKSETPSDRNLTSTNTMPVIGPNNILKLRLTVKETGGLAGQNVKMRLEYSTYSDFSADVWPVGEIGSTTSAWNYGDGADNDNDPITTHLVFDADALATHNESGLSFSDYAHATGSAAEWEFTIHNHDGEAYTAENERVYYFRPRADYDLLGLPGEKAVVYNDSEIYPSVMVSTSSLTFVISGLPAGTATEGVVTDIASSPLTINYGSLPWGAAVNSAQRLVVTTNAEQGYRIFVKQRQDLTSQNGSSIYPISYPNSSPAAWNINPNVSGFGYHTGDETLTGVSPSRFAPDNTYARFDSVFDEIGYHPLPAQDDVFDMVYRLEITNMQASGEYETGINYVVIPNF</sequence>
<dbReference type="SUPFAM" id="SSF49899">
    <property type="entry name" value="Concanavalin A-like lectins/glucanases"/>
    <property type="match status" value="1"/>
</dbReference>
<dbReference type="SUPFAM" id="SSF49265">
    <property type="entry name" value="Fibronectin type III"/>
    <property type="match status" value="6"/>
</dbReference>
<dbReference type="EMBL" id="PCSD01000031">
    <property type="protein sequence ID" value="PIP33981.1"/>
    <property type="molecule type" value="Genomic_DNA"/>
</dbReference>
<dbReference type="InterPro" id="IPR013783">
    <property type="entry name" value="Ig-like_fold"/>
</dbReference>
<evidence type="ECO:0000313" key="3">
    <source>
        <dbReference type="EMBL" id="PIP33981.1"/>
    </source>
</evidence>
<dbReference type="InterPro" id="IPR050713">
    <property type="entry name" value="RTP_Phos/Ushers"/>
</dbReference>
<feature type="domain" description="Fibronectin type-III" evidence="2">
    <location>
        <begin position="848"/>
        <end position="954"/>
    </location>
</feature>
<feature type="domain" description="Fibronectin type-III" evidence="2">
    <location>
        <begin position="1997"/>
        <end position="2102"/>
    </location>
</feature>
<feature type="compositionally biased region" description="Polar residues" evidence="1">
    <location>
        <begin position="1913"/>
        <end position="1926"/>
    </location>
</feature>
<reference evidence="3 4" key="1">
    <citation type="submission" date="2017-09" db="EMBL/GenBank/DDBJ databases">
        <title>Depth-based differentiation of microbial function through sediment-hosted aquifers and enrichment of novel symbionts in the deep terrestrial subsurface.</title>
        <authorList>
            <person name="Probst A.J."/>
            <person name="Ladd B."/>
            <person name="Jarett J.K."/>
            <person name="Geller-Mcgrath D.E."/>
            <person name="Sieber C.M."/>
            <person name="Emerson J.B."/>
            <person name="Anantharaman K."/>
            <person name="Thomas B.C."/>
            <person name="Malmstrom R."/>
            <person name="Stieglmeier M."/>
            <person name="Klingl A."/>
            <person name="Woyke T."/>
            <person name="Ryan C.M."/>
            <person name="Banfield J.F."/>
        </authorList>
    </citation>
    <scope>NUCLEOTIDE SEQUENCE [LARGE SCALE GENOMIC DNA]</scope>
    <source>
        <strain evidence="3">CG23_combo_of_CG06-09_8_20_14_all_49_15</strain>
    </source>
</reference>
<feature type="non-terminal residue" evidence="3">
    <location>
        <position position="1"/>
    </location>
</feature>
<dbReference type="Gene3D" id="2.60.40.10">
    <property type="entry name" value="Immunoglobulins"/>
    <property type="match status" value="7"/>
</dbReference>
<dbReference type="PROSITE" id="PS50853">
    <property type="entry name" value="FN3"/>
    <property type="match status" value="5"/>
</dbReference>
<accession>A0A2G9ZLK2</accession>
<feature type="domain" description="Fibronectin type-III" evidence="2">
    <location>
        <begin position="1345"/>
        <end position="1446"/>
    </location>
</feature>
<feature type="domain" description="Fibronectin type-III" evidence="2">
    <location>
        <begin position="599"/>
        <end position="703"/>
    </location>
</feature>
<organism evidence="3 4">
    <name type="scientific">Candidatus Falkowbacteria bacterium CG23_combo_of_CG06-09_8_20_14_all_49_15</name>
    <dbReference type="NCBI Taxonomy" id="1974572"/>
    <lineage>
        <taxon>Bacteria</taxon>
        <taxon>Candidatus Falkowiibacteriota</taxon>
    </lineage>
</organism>
<dbReference type="PANTHER" id="PTHR46957:SF3">
    <property type="entry name" value="CYTOKINE RECEPTOR"/>
    <property type="match status" value="1"/>
</dbReference>
<dbReference type="PANTHER" id="PTHR46957">
    <property type="entry name" value="CYTOKINE RECEPTOR"/>
    <property type="match status" value="1"/>
</dbReference>